<dbReference type="PANTHER" id="PTHR47679:SF1">
    <property type="entry name" value="PROTEIN TORNADO 1"/>
    <property type="match status" value="1"/>
</dbReference>
<protein>
    <submittedName>
        <fullName evidence="2">Uncharacterized protein</fullName>
    </submittedName>
</protein>
<dbReference type="Proteomes" id="UP001497444">
    <property type="component" value="Chromosome 13"/>
</dbReference>
<dbReference type="PANTHER" id="PTHR47679">
    <property type="entry name" value="PROTEIN TORNADO 1"/>
    <property type="match status" value="1"/>
</dbReference>
<organism evidence="2 3">
    <name type="scientific">Sphagnum jensenii</name>
    <dbReference type="NCBI Taxonomy" id="128206"/>
    <lineage>
        <taxon>Eukaryota</taxon>
        <taxon>Viridiplantae</taxon>
        <taxon>Streptophyta</taxon>
        <taxon>Embryophyta</taxon>
        <taxon>Bryophyta</taxon>
        <taxon>Sphagnophytina</taxon>
        <taxon>Sphagnopsida</taxon>
        <taxon>Sphagnales</taxon>
        <taxon>Sphagnaceae</taxon>
        <taxon>Sphagnum</taxon>
    </lineage>
</organism>
<dbReference type="InterPro" id="IPR032675">
    <property type="entry name" value="LRR_dom_sf"/>
</dbReference>
<keyword evidence="3" id="KW-1185">Reference proteome</keyword>
<evidence type="ECO:0000256" key="1">
    <source>
        <dbReference type="SAM" id="MobiDB-lite"/>
    </source>
</evidence>
<accession>A0ABP0W7A2</accession>
<feature type="compositionally biased region" description="Basic and acidic residues" evidence="1">
    <location>
        <begin position="749"/>
        <end position="764"/>
    </location>
</feature>
<dbReference type="EMBL" id="OZ020108">
    <property type="protein sequence ID" value="CAK9261195.1"/>
    <property type="molecule type" value="Genomic_DNA"/>
</dbReference>
<feature type="compositionally biased region" description="Gly residues" evidence="1">
    <location>
        <begin position="780"/>
        <end position="857"/>
    </location>
</feature>
<proteinExistence type="predicted"/>
<dbReference type="SUPFAM" id="SSF52047">
    <property type="entry name" value="RNI-like"/>
    <property type="match status" value="1"/>
</dbReference>
<reference evidence="2" key="1">
    <citation type="submission" date="2024-02" db="EMBL/GenBank/DDBJ databases">
        <authorList>
            <consortium name="ELIXIR-Norway"/>
            <consortium name="Elixir Norway"/>
        </authorList>
    </citation>
    <scope>NUCLEOTIDE SEQUENCE</scope>
</reference>
<gene>
    <name evidence="2" type="ORF">CSSPJE1EN1_LOCUS6673</name>
</gene>
<sequence length="1216" mass="133400">MEPSVQLPVGSLESMDRELGCGRTDLKFLQQQPVLSPEPMDIAFQLGEEDSEILELLFKQGKGDSELPEVCLDLHAKAYDPNATEYLTIRECLWHVPASKTGSPSLITSNADELISYLNGTSLIETLQWISQVQRVSHEERHRIEAAAGAREHSWDAVLDAIGKCQSLRKLQIFGQKFKIQEVQWLCQSLLSNQVEDLTLRCNDDPWIDNPYLQYEGTQTICKMVAMNHNLKHLSFDDMHEHIFAYFGSMLATNSTLESLFLGGSPCLSFEVELLLQPLTGDGENLPLNTTLKRLTITAAYATEAIVAMLATNNSLTHLTLHAMPVGYLSSSDVCMIVQSLKTNKTFQKLTIMGHFWQDYDPWERKDLEIDHAWGVQGRDDVFAGIMDLLQVNPWLKDIDIWALDKAQREAIKAQLATNLEIVEKVDDFKTSQQIPIEGEVSRRMQEINLFTNLEASVANLKEAADISLDMGEETNVAPTLAFSSTNINPMLVQWVQQAFNLITKSLKIVPLLKVHQPVEDGTSLHEKLINAKQRLENASQKNPQGIIVATEIQPHQERIKFLFAYAQGMASTVGVGLDYAVVFWTRTNEILVEGIKEEEWLQLWTEAFTKGSSWHESIITYMPKCDAAGIVTIDFECDQMLKDIDSDVTLSTKSTRARQVCVLKLIGTFFMIARFLNYDVETHHENSTEDSNLMCASTSTCLKLGDNFEEETRSNNCKLTSNGIDESKWLVHPLQDLWSQILRIDHRRVGDNDSSSEDGKDNDGSEENNGGNNNRRSGVVGGDNGNEGGGGSSAGHSNGGTGGGGRDGAGSSGGGASGSSGGSSGGGRGGQSGGGGGSNGDGKGSNGGGGHGGPSGGESDRSGGEGNGGVSGGGGEDGDVVKSPNFNSRNLIAQKAIVKIEPGPASGYWIMDRRTQARIQDLKVLQDAHLQEVRIEPRMSFEFMIDTDGIKTIQTSISVNFDLEGAMPDVSETNRFGWFQREVIVSLKCSNVGDAKIGHGDRVVEEGESQKNIFKENAQRTSGTNQYSIGGKATAGIHVVQLEGHGGVSKSTGTKASLQEHATEVPLKQIPGGFCPVRLTSGCSLSYKFFAPNYPTDITQVADERSRNAYMNSVIGSCATLCPKIMGSWYELREESDSYLYTFKAQRIVCELKSKRNVLGQIKLNRREFDQVYIVQIHVNHKMTHICKFKPRAFALKAGDNDACSDLLRVGEIHQ</sequence>
<evidence type="ECO:0000313" key="3">
    <source>
        <dbReference type="Proteomes" id="UP001497444"/>
    </source>
</evidence>
<feature type="compositionally biased region" description="Gly residues" evidence="1">
    <location>
        <begin position="865"/>
        <end position="876"/>
    </location>
</feature>
<dbReference type="Gene3D" id="3.80.10.10">
    <property type="entry name" value="Ribonuclease Inhibitor"/>
    <property type="match status" value="2"/>
</dbReference>
<name>A0ABP0W7A2_9BRYO</name>
<feature type="region of interest" description="Disordered" evidence="1">
    <location>
        <begin position="749"/>
        <end position="886"/>
    </location>
</feature>
<feature type="compositionally biased region" description="Low complexity" evidence="1">
    <location>
        <begin position="768"/>
        <end position="779"/>
    </location>
</feature>
<evidence type="ECO:0000313" key="2">
    <source>
        <dbReference type="EMBL" id="CAK9261195.1"/>
    </source>
</evidence>